<reference evidence="1" key="1">
    <citation type="submission" date="2019-02" db="EMBL/GenBank/DDBJ databases">
        <authorList>
            <person name="Gruber-Vodicka R. H."/>
            <person name="Seah K. B. B."/>
        </authorList>
    </citation>
    <scope>NUCLEOTIDE SEQUENCE</scope>
    <source>
        <strain evidence="1">BECK_S1320</strain>
    </source>
</reference>
<dbReference type="EMBL" id="CAADFU010000194">
    <property type="protein sequence ID" value="VFK49584.1"/>
    <property type="molecule type" value="Genomic_DNA"/>
</dbReference>
<dbReference type="AlphaFoldDB" id="A0A450Z726"/>
<protein>
    <submittedName>
        <fullName evidence="1">Uncharacterized protein</fullName>
    </submittedName>
</protein>
<name>A0A450Z726_9GAMM</name>
<evidence type="ECO:0000313" key="1">
    <source>
        <dbReference type="EMBL" id="VFK49584.1"/>
    </source>
</evidence>
<organism evidence="1">
    <name type="scientific">Candidatus Kentrum sp. SD</name>
    <dbReference type="NCBI Taxonomy" id="2126332"/>
    <lineage>
        <taxon>Bacteria</taxon>
        <taxon>Pseudomonadati</taxon>
        <taxon>Pseudomonadota</taxon>
        <taxon>Gammaproteobacteria</taxon>
        <taxon>Candidatus Kentrum</taxon>
    </lineage>
</organism>
<gene>
    <name evidence="1" type="ORF">BECKSD772E_GA0070983_11943</name>
</gene>
<sequence>MAGFRVDSPWISLRERVEALWKNLRLSYRSPTLIHRLSTRNPATMVAAIYPHIFLKSRFFPFRFLTSTHAIIM</sequence>
<proteinExistence type="predicted"/>
<accession>A0A450Z726</accession>